<evidence type="ECO:0000256" key="2">
    <source>
        <dbReference type="ARBA" id="ARBA00022741"/>
    </source>
</evidence>
<feature type="compositionally biased region" description="Acidic residues" evidence="4">
    <location>
        <begin position="87"/>
        <end position="97"/>
    </location>
</feature>
<feature type="region of interest" description="Disordered" evidence="4">
    <location>
        <begin position="134"/>
        <end position="208"/>
    </location>
</feature>
<dbReference type="SUPFAM" id="SSF52540">
    <property type="entry name" value="P-loop containing nucleoside triphosphate hydrolases"/>
    <property type="match status" value="1"/>
</dbReference>
<evidence type="ECO:0000256" key="4">
    <source>
        <dbReference type="SAM" id="MobiDB-lite"/>
    </source>
</evidence>
<keyword evidence="2" id="KW-0547">Nucleotide-binding</keyword>
<dbReference type="InterPro" id="IPR027417">
    <property type="entry name" value="P-loop_NTPase"/>
</dbReference>
<dbReference type="PANTHER" id="PTHR23115">
    <property type="entry name" value="TRANSLATION FACTOR"/>
    <property type="match status" value="1"/>
</dbReference>
<evidence type="ECO:0000256" key="3">
    <source>
        <dbReference type="ARBA" id="ARBA00023134"/>
    </source>
</evidence>
<name>A0ABP0M349_9DINO</name>
<dbReference type="Gene3D" id="3.40.50.300">
    <property type="entry name" value="P-loop containing nucleotide triphosphate hydrolases"/>
    <property type="match status" value="1"/>
</dbReference>
<evidence type="ECO:0000259" key="6">
    <source>
        <dbReference type="Pfam" id="PF22594"/>
    </source>
</evidence>
<keyword evidence="8" id="KW-1185">Reference proteome</keyword>
<comment type="caution">
    <text evidence="7">The sequence shown here is derived from an EMBL/GenBank/DDBJ whole genome shotgun (WGS) entry which is preliminary data.</text>
</comment>
<feature type="domain" description="Tr-type G" evidence="5">
    <location>
        <begin position="432"/>
        <end position="605"/>
    </location>
</feature>
<dbReference type="InterPro" id="IPR000795">
    <property type="entry name" value="T_Tr_GTP-bd_dom"/>
</dbReference>
<dbReference type="EMBL" id="CAXAMM010019513">
    <property type="protein sequence ID" value="CAK9045900.1"/>
    <property type="molecule type" value="Genomic_DNA"/>
</dbReference>
<feature type="compositionally biased region" description="Basic and acidic residues" evidence="4">
    <location>
        <begin position="351"/>
        <end position="400"/>
    </location>
</feature>
<feature type="compositionally biased region" description="Basic and acidic residues" evidence="4">
    <location>
        <begin position="59"/>
        <end position="86"/>
    </location>
</feature>
<evidence type="ECO:0000256" key="1">
    <source>
        <dbReference type="ARBA" id="ARBA00007249"/>
    </source>
</evidence>
<dbReference type="SUPFAM" id="SSF50465">
    <property type="entry name" value="EF-Tu/eEF-1alpha/eIF2-gamma C-terminal domain"/>
    <property type="match status" value="1"/>
</dbReference>
<evidence type="ECO:0000313" key="8">
    <source>
        <dbReference type="Proteomes" id="UP001642464"/>
    </source>
</evidence>
<evidence type="ECO:0000313" key="7">
    <source>
        <dbReference type="EMBL" id="CAK9045900.1"/>
    </source>
</evidence>
<feature type="region of interest" description="Disordered" evidence="4">
    <location>
        <begin position="23"/>
        <end position="111"/>
    </location>
</feature>
<dbReference type="Pfam" id="PF00009">
    <property type="entry name" value="GTP_EFTU"/>
    <property type="match status" value="1"/>
</dbReference>
<evidence type="ECO:0000259" key="5">
    <source>
        <dbReference type="Pfam" id="PF00009"/>
    </source>
</evidence>
<dbReference type="SUPFAM" id="SSF50447">
    <property type="entry name" value="Translation proteins"/>
    <property type="match status" value="1"/>
</dbReference>
<reference evidence="7 8" key="1">
    <citation type="submission" date="2024-02" db="EMBL/GenBank/DDBJ databases">
        <authorList>
            <person name="Chen Y."/>
            <person name="Shah S."/>
            <person name="Dougan E. K."/>
            <person name="Thang M."/>
            <person name="Chan C."/>
        </authorList>
    </citation>
    <scope>NUCLEOTIDE SEQUENCE [LARGE SCALE GENOMIC DNA]</scope>
</reference>
<protein>
    <submittedName>
        <fullName evidence="7">HBS1-like protein (ERFS)</fullName>
    </submittedName>
</protein>
<dbReference type="Pfam" id="PF22594">
    <property type="entry name" value="GTP-eEF1A_C"/>
    <property type="match status" value="1"/>
</dbReference>
<feature type="compositionally biased region" description="Basic residues" evidence="4">
    <location>
        <begin position="26"/>
        <end position="44"/>
    </location>
</feature>
<gene>
    <name evidence="7" type="ORF">SCF082_LOCUS25903</name>
</gene>
<feature type="compositionally biased region" description="Basic and acidic residues" evidence="4">
    <location>
        <begin position="174"/>
        <end position="208"/>
    </location>
</feature>
<feature type="domain" description="GTP-eEF1A C-terminal" evidence="6">
    <location>
        <begin position="744"/>
        <end position="839"/>
    </location>
</feature>
<proteinExistence type="inferred from homology"/>
<dbReference type="Proteomes" id="UP001642464">
    <property type="component" value="Unassembled WGS sequence"/>
</dbReference>
<feature type="compositionally biased region" description="Basic and acidic residues" evidence="4">
    <location>
        <begin position="257"/>
        <end position="339"/>
    </location>
</feature>
<feature type="compositionally biased region" description="Basic and acidic residues" evidence="4">
    <location>
        <begin position="225"/>
        <end position="242"/>
    </location>
</feature>
<dbReference type="InterPro" id="IPR054696">
    <property type="entry name" value="GTP-eEF1A_C"/>
</dbReference>
<feature type="compositionally biased region" description="Acidic residues" evidence="4">
    <location>
        <begin position="142"/>
        <end position="163"/>
    </location>
</feature>
<feature type="region of interest" description="Disordered" evidence="4">
    <location>
        <begin position="351"/>
        <end position="411"/>
    </location>
</feature>
<dbReference type="InterPro" id="IPR009000">
    <property type="entry name" value="Transl_B-barrel_sf"/>
</dbReference>
<sequence length="843" mass="95182">MVFEDIEIPQFSDLKPAVVDAAVRKNPAKWKERNKRRAQSRKNAKNPPTWEVQQVAKPPEVEGPKKEIDLKAKVSDVKPTKAQEPEERVEESVEDETTASRRRQGKTMPGGYYVRSLDEVHKQTMRAFNVRLTKPYQRVVPSEEEELPPLEPETAEAEKEEAEASSRLPSRAARLAEQRLRQSQEVLREEQKRRQEEETERRREADRRRQRRLLEAKICKLREEQEVQEQVRREAEKQKQMEEAILQAAREARRKAEKQGNKEKEDAQRLRRQRDAEEDAMLREERRRRRQQEEAARKEQEEARLRQEEERTKREKEKEQEEKKRQEEEEAKRAEEERIREAERLRLAKEQEALQRKAEQERAAAETEEEARRREEIEKEERRKRAEQRRKEIKEKAERARKAHAAGLPPSAAAAAAAEALKREAAPAEVQITVAVLGHQGSGKSTLVGALLLATGTISERDLVKRRKDLERFPCEEIQREDGLRTPSGAELSLLDVPGGRRCLPQAVQAAAEADVALLVVSAKGREMEAALREASGTSALAEQLRVAKGLGANRLLVAVTKMDDAQWAQDRFDEVTAALTPVLTNAGFNQAAAVFVPVDGLSNQLDARKATWHTSGGLLQCLDEGAQTHEPRSGELQVLLFESFAASAKGLRVRGRVEQGLLQPGQSCRLVPHGSDACTIEVLQTATRQPQPLQEAKSGRHVELQLTGSLPDWPNTAGATAPSWRGAVLCSETEPVQVSDYLKAQMEVIEMPRPLTAGFKAVLHVHAATVEAEIEKILEAFDWATGVTSEKPKVVKAGQRLTVMLRLSREVPLCVSPGSRLGMVMLRLEETTVAIGHVMEVK</sequence>
<feature type="region of interest" description="Disordered" evidence="4">
    <location>
        <begin position="225"/>
        <end position="339"/>
    </location>
</feature>
<dbReference type="InterPro" id="IPR009001">
    <property type="entry name" value="Transl_elong_EF1A/Init_IF2_C"/>
</dbReference>
<accession>A0ABP0M349</accession>
<organism evidence="7 8">
    <name type="scientific">Durusdinium trenchii</name>
    <dbReference type="NCBI Taxonomy" id="1381693"/>
    <lineage>
        <taxon>Eukaryota</taxon>
        <taxon>Sar</taxon>
        <taxon>Alveolata</taxon>
        <taxon>Dinophyceae</taxon>
        <taxon>Suessiales</taxon>
        <taxon>Symbiodiniaceae</taxon>
        <taxon>Durusdinium</taxon>
    </lineage>
</organism>
<keyword evidence="3" id="KW-0342">GTP-binding</keyword>
<dbReference type="Gene3D" id="2.40.30.10">
    <property type="entry name" value="Translation factors"/>
    <property type="match status" value="2"/>
</dbReference>
<dbReference type="InterPro" id="IPR050100">
    <property type="entry name" value="TRAFAC_GTPase_members"/>
</dbReference>
<comment type="similarity">
    <text evidence="1">Belongs to the TRAFAC class translation factor GTPase superfamily. Classic translation factor GTPase family. EF-Tu/EF-1A subfamily.</text>
</comment>